<dbReference type="RefSeq" id="WP_183200843.1">
    <property type="nucleotide sequence ID" value="NZ_JACIEK010000009.1"/>
</dbReference>
<evidence type="ECO:0000313" key="3">
    <source>
        <dbReference type="Proteomes" id="UP000542776"/>
    </source>
</evidence>
<dbReference type="AlphaFoldDB" id="A0A7W6H655"/>
<feature type="compositionally biased region" description="Basic and acidic residues" evidence="1">
    <location>
        <begin position="12"/>
        <end position="21"/>
    </location>
</feature>
<gene>
    <name evidence="2" type="ORF">GGR04_003159</name>
</gene>
<keyword evidence="3" id="KW-1185">Reference proteome</keyword>
<protein>
    <submittedName>
        <fullName evidence="2">Uncharacterized protein</fullName>
    </submittedName>
</protein>
<proteinExistence type="predicted"/>
<comment type="caution">
    <text evidence="2">The sequence shown here is derived from an EMBL/GenBank/DDBJ whole genome shotgun (WGS) entry which is preliminary data.</text>
</comment>
<evidence type="ECO:0000313" key="2">
    <source>
        <dbReference type="EMBL" id="MBB3999290.1"/>
    </source>
</evidence>
<feature type="compositionally biased region" description="Low complexity" evidence="1">
    <location>
        <begin position="22"/>
        <end position="32"/>
    </location>
</feature>
<accession>A0A7W6H655</accession>
<name>A0A7W6H655_9HYPH</name>
<feature type="compositionally biased region" description="Basic and acidic residues" evidence="1">
    <location>
        <begin position="45"/>
        <end position="57"/>
    </location>
</feature>
<dbReference type="Proteomes" id="UP000542776">
    <property type="component" value="Unassembled WGS sequence"/>
</dbReference>
<evidence type="ECO:0000256" key="1">
    <source>
        <dbReference type="SAM" id="MobiDB-lite"/>
    </source>
</evidence>
<feature type="region of interest" description="Disordered" evidence="1">
    <location>
        <begin position="1"/>
        <end position="64"/>
    </location>
</feature>
<dbReference type="EMBL" id="JACIEK010000009">
    <property type="protein sequence ID" value="MBB3999290.1"/>
    <property type="molecule type" value="Genomic_DNA"/>
</dbReference>
<organism evidence="2 3">
    <name type="scientific">Aureimonas pseudogalii</name>
    <dbReference type="NCBI Taxonomy" id="1744844"/>
    <lineage>
        <taxon>Bacteria</taxon>
        <taxon>Pseudomonadati</taxon>
        <taxon>Pseudomonadota</taxon>
        <taxon>Alphaproteobacteria</taxon>
        <taxon>Hyphomicrobiales</taxon>
        <taxon>Aurantimonadaceae</taxon>
        <taxon>Aureimonas</taxon>
    </lineage>
</organism>
<sequence>MSHSSIPPRTVESAEKKRDVCAAEPAAATPTENWIVQQEFEDDEAVNRESGDSERGRRGSLWLD</sequence>
<reference evidence="2 3" key="1">
    <citation type="submission" date="2020-08" db="EMBL/GenBank/DDBJ databases">
        <title>Genomic Encyclopedia of Type Strains, Phase IV (KMG-IV): sequencing the most valuable type-strain genomes for metagenomic binning, comparative biology and taxonomic classification.</title>
        <authorList>
            <person name="Goeker M."/>
        </authorList>
    </citation>
    <scope>NUCLEOTIDE SEQUENCE [LARGE SCALE GENOMIC DNA]</scope>
    <source>
        <strain evidence="2 3">DSM 102238</strain>
    </source>
</reference>